<protein>
    <submittedName>
        <fullName evidence="3">Relaxase/mobilization nuclease-like protein</fullName>
    </submittedName>
</protein>
<evidence type="ECO:0000313" key="4">
    <source>
        <dbReference type="Proteomes" id="UP000268007"/>
    </source>
</evidence>
<dbReference type="InterPro" id="IPR005094">
    <property type="entry name" value="Endonuclease_MobA/VirD2"/>
</dbReference>
<evidence type="ECO:0000313" key="3">
    <source>
        <dbReference type="EMBL" id="RKR80059.1"/>
    </source>
</evidence>
<organism evidence="3 4">
    <name type="scientific">Mucilaginibacter gracilis</name>
    <dbReference type="NCBI Taxonomy" id="423350"/>
    <lineage>
        <taxon>Bacteria</taxon>
        <taxon>Pseudomonadati</taxon>
        <taxon>Bacteroidota</taxon>
        <taxon>Sphingobacteriia</taxon>
        <taxon>Sphingobacteriales</taxon>
        <taxon>Sphingobacteriaceae</taxon>
        <taxon>Mucilaginibacter</taxon>
    </lineage>
</organism>
<comment type="caution">
    <text evidence="3">The sequence shown here is derived from an EMBL/GenBank/DDBJ whole genome shotgun (WGS) entry which is preliminary data.</text>
</comment>
<name>A0A495IW22_9SPHI</name>
<reference evidence="3 4" key="1">
    <citation type="submission" date="2018-10" db="EMBL/GenBank/DDBJ databases">
        <title>Genomic Encyclopedia of Archaeal and Bacterial Type Strains, Phase II (KMG-II): from individual species to whole genera.</title>
        <authorList>
            <person name="Goeker M."/>
        </authorList>
    </citation>
    <scope>NUCLEOTIDE SEQUENCE [LARGE SCALE GENOMIC DNA]</scope>
    <source>
        <strain evidence="3 4">DSM 18602</strain>
    </source>
</reference>
<dbReference type="RefSeq" id="WP_121195705.1">
    <property type="nucleotide sequence ID" value="NZ_RBKU01000001.1"/>
</dbReference>
<feature type="region of interest" description="Disordered" evidence="1">
    <location>
        <begin position="397"/>
        <end position="418"/>
    </location>
</feature>
<dbReference type="Proteomes" id="UP000268007">
    <property type="component" value="Unassembled WGS sequence"/>
</dbReference>
<gene>
    <name evidence="3" type="ORF">BDD43_0149</name>
</gene>
<proteinExistence type="predicted"/>
<dbReference type="OrthoDB" id="915634at2"/>
<accession>A0A495IW22</accession>
<dbReference type="AlphaFoldDB" id="A0A495IW22"/>
<sequence length="418" mass="47097">MVARIKSGKSIRGLLNYNENKVTAGSAQLIMASLFGTELENLKFFDKLNRFQHLTELNDRVKTNSVHVMLNFDESEKPDTLTLQQIATAYMDRIGFGDQPYLVYKHNDAAHAHIHIVTTNIEADGNRISLHNIGKTLSEPARKELETEFNLVKADSKAISKANRIKPIALEKAEYGKTPTKRAITNVVSAVVSQYKFTSLAEFNAVLKQFNVIADRGKEDTLMFEKKGLIYSILDEKGNKIGIPFKASSLNDKPTLKNLEARFSQNEEKRKPFKENLKGNIDKVFRKYKGITKSTFINELQKRNIQVVFRQNEQGITYGVTFIDNFNKTVFNGSDLGKSYTAKGLTEKFGTVDQLIRPTYLPATQKTDYLKADESTDQYLQPTAFDKLLHNLMGKGGDGGAPLVTRKKKKKNEQAKGL</sequence>
<evidence type="ECO:0000256" key="1">
    <source>
        <dbReference type="SAM" id="MobiDB-lite"/>
    </source>
</evidence>
<dbReference type="Pfam" id="PF03432">
    <property type="entry name" value="Relaxase"/>
    <property type="match status" value="1"/>
</dbReference>
<keyword evidence="4" id="KW-1185">Reference proteome</keyword>
<feature type="domain" description="MobA/VirD2-like nuclease" evidence="2">
    <location>
        <begin position="38"/>
        <end position="151"/>
    </location>
</feature>
<evidence type="ECO:0000259" key="2">
    <source>
        <dbReference type="Pfam" id="PF03432"/>
    </source>
</evidence>
<dbReference type="EMBL" id="RBKU01000001">
    <property type="protein sequence ID" value="RKR80059.1"/>
    <property type="molecule type" value="Genomic_DNA"/>
</dbReference>